<feature type="compositionally biased region" description="Basic and acidic residues" evidence="3">
    <location>
        <begin position="8"/>
        <end position="47"/>
    </location>
</feature>
<keyword evidence="1 2" id="KW-0694">RNA-binding</keyword>
<evidence type="ECO:0000256" key="3">
    <source>
        <dbReference type="SAM" id="MobiDB-lite"/>
    </source>
</evidence>
<feature type="domain" description="RRM" evidence="4">
    <location>
        <begin position="263"/>
        <end position="340"/>
    </location>
</feature>
<organism evidence="5 6">
    <name type="scientific">Candida metapsilosis</name>
    <dbReference type="NCBI Taxonomy" id="273372"/>
    <lineage>
        <taxon>Eukaryota</taxon>
        <taxon>Fungi</taxon>
        <taxon>Dikarya</taxon>
        <taxon>Ascomycota</taxon>
        <taxon>Saccharomycotina</taxon>
        <taxon>Pichiomycetes</taxon>
        <taxon>Debaryomycetaceae</taxon>
        <taxon>Candida/Lodderomyces clade</taxon>
        <taxon>Candida</taxon>
    </lineage>
</organism>
<keyword evidence="6" id="KW-1185">Reference proteome</keyword>
<feature type="compositionally biased region" description="Gly residues" evidence="3">
    <location>
        <begin position="236"/>
        <end position="245"/>
    </location>
</feature>
<feature type="region of interest" description="Disordered" evidence="3">
    <location>
        <begin position="199"/>
        <end position="260"/>
    </location>
</feature>
<sequence length="456" mass="50928">MDGMDIDDYSRDRSPVRDRERSPVRDRYSRDDASSSNDRDSYGRRDYGGSSYSRSSYDDRRGGDRGPYGGSRGSSYGSSRGSSSYGSGYRGGSSSRDYSSRGYTSRGRDVGGDSEYRSKTERNYDNSIFVGNIPFESTSRDIEDIFKGDFNIVRADIVTNRGRSRGMATVEFESIGDVERAIQKYDKFAYHGRNIFVRRDYPPPPKRDYGSDRSFDRGRGNRYDDPYYTRDDRSRGGYGSGGRGGGYERSEYRPPLPPSTPGTEVFVGNLPFSINWQALKDIMRKAGSVVRADVRLDRDGRSRGFGTVVFETPEEADAAVEMFQGYEIEGRRLDTRHGRSSNVPVTGDVGAAASTAVAEPKKNSEFTEGVVGNGEEPNDTIYVENLPFSTENDDLFDLFESIARVTKAEIQYQEDGRPSGNGVVQFELVESATASLNELNGYEYGGRKLRISYKKL</sequence>
<dbReference type="InterPro" id="IPR050502">
    <property type="entry name" value="Euk_RNA-bind_prot"/>
</dbReference>
<feature type="compositionally biased region" description="Low complexity" evidence="3">
    <location>
        <begin position="73"/>
        <end position="105"/>
    </location>
</feature>
<name>A0A8H7ZA33_9ASCO</name>
<feature type="domain" description="RRM" evidence="4">
    <location>
        <begin position="126"/>
        <end position="202"/>
    </location>
</feature>
<dbReference type="PROSITE" id="PS50102">
    <property type="entry name" value="RRM"/>
    <property type="match status" value="3"/>
</dbReference>
<dbReference type="InterPro" id="IPR012677">
    <property type="entry name" value="Nucleotide-bd_a/b_plait_sf"/>
</dbReference>
<feature type="region of interest" description="Disordered" evidence="3">
    <location>
        <begin position="1"/>
        <end position="118"/>
    </location>
</feature>
<dbReference type="Proteomes" id="UP000669133">
    <property type="component" value="Unassembled WGS sequence"/>
</dbReference>
<evidence type="ECO:0000256" key="2">
    <source>
        <dbReference type="PROSITE-ProRule" id="PRU00176"/>
    </source>
</evidence>
<comment type="caution">
    <text evidence="5">The sequence shown here is derived from an EMBL/GenBank/DDBJ whole genome shotgun (WGS) entry which is preliminary data.</text>
</comment>
<evidence type="ECO:0000313" key="5">
    <source>
        <dbReference type="EMBL" id="KAG5418030.1"/>
    </source>
</evidence>
<evidence type="ECO:0000313" key="6">
    <source>
        <dbReference type="Proteomes" id="UP000669133"/>
    </source>
</evidence>
<accession>A0A8H7ZA33</accession>
<proteinExistence type="predicted"/>
<dbReference type="Gene3D" id="3.30.70.330">
    <property type="match status" value="3"/>
</dbReference>
<evidence type="ECO:0000256" key="1">
    <source>
        <dbReference type="ARBA" id="ARBA00022884"/>
    </source>
</evidence>
<dbReference type="PANTHER" id="PTHR48025:SF1">
    <property type="entry name" value="RRM DOMAIN-CONTAINING PROTEIN"/>
    <property type="match status" value="1"/>
</dbReference>
<protein>
    <submittedName>
        <fullName evidence="5">GBP2</fullName>
    </submittedName>
</protein>
<dbReference type="GeneID" id="93652988"/>
<dbReference type="RefSeq" id="XP_067547146.1">
    <property type="nucleotide sequence ID" value="XM_067693422.1"/>
</dbReference>
<gene>
    <name evidence="5" type="ORF">I9W82_004359</name>
</gene>
<dbReference type="PANTHER" id="PTHR48025">
    <property type="entry name" value="OS02G0815200 PROTEIN"/>
    <property type="match status" value="1"/>
</dbReference>
<feature type="compositionally biased region" description="Basic and acidic residues" evidence="3">
    <location>
        <begin position="106"/>
        <end position="118"/>
    </location>
</feature>
<feature type="domain" description="RRM" evidence="4">
    <location>
        <begin position="379"/>
        <end position="456"/>
    </location>
</feature>
<feature type="compositionally biased region" description="Basic and acidic residues" evidence="3">
    <location>
        <begin position="199"/>
        <end position="235"/>
    </location>
</feature>
<dbReference type="Pfam" id="PF00076">
    <property type="entry name" value="RRM_1"/>
    <property type="match status" value="3"/>
</dbReference>
<dbReference type="GO" id="GO:0003729">
    <property type="term" value="F:mRNA binding"/>
    <property type="evidence" value="ECO:0007669"/>
    <property type="project" value="TreeGrafter"/>
</dbReference>
<dbReference type="SUPFAM" id="SSF54928">
    <property type="entry name" value="RNA-binding domain, RBD"/>
    <property type="match status" value="2"/>
</dbReference>
<dbReference type="InterPro" id="IPR035979">
    <property type="entry name" value="RBD_domain_sf"/>
</dbReference>
<dbReference type="OrthoDB" id="1049195at2759"/>
<dbReference type="AlphaFoldDB" id="A0A8H7ZA33"/>
<dbReference type="SMART" id="SM00360">
    <property type="entry name" value="RRM"/>
    <property type="match status" value="3"/>
</dbReference>
<dbReference type="EMBL" id="JAEOAQ010000006">
    <property type="protein sequence ID" value="KAG5418030.1"/>
    <property type="molecule type" value="Genomic_DNA"/>
</dbReference>
<dbReference type="InterPro" id="IPR000504">
    <property type="entry name" value="RRM_dom"/>
</dbReference>
<dbReference type="FunFam" id="3.30.70.330:FF:000362">
    <property type="entry name" value="GBP2p Poly(A+) RNA-binding protein"/>
    <property type="match status" value="1"/>
</dbReference>
<reference evidence="5 6" key="1">
    <citation type="submission" date="2020-12" db="EMBL/GenBank/DDBJ databases">
        <title>Effect of drift, selection, and recombination on the evolution of hybrid genomes in Candida yeast pathogens.</title>
        <authorList>
            <person name="Mixao V."/>
            <person name="Ksiezopolska E."/>
            <person name="Saus E."/>
            <person name="Boekhout T."/>
            <person name="Gacser A."/>
            <person name="Gabaldon T."/>
        </authorList>
    </citation>
    <scope>NUCLEOTIDE SEQUENCE [LARGE SCALE GENOMIC DNA]</scope>
    <source>
        <strain evidence="5 6">BP57</strain>
    </source>
</reference>
<evidence type="ECO:0000259" key="4">
    <source>
        <dbReference type="PROSITE" id="PS50102"/>
    </source>
</evidence>